<protein>
    <submittedName>
        <fullName evidence="2">Uncharacterized protein</fullName>
    </submittedName>
</protein>
<organism evidence="2">
    <name type="scientific">Oikopleura dioica</name>
    <name type="common">Tunicate</name>
    <dbReference type="NCBI Taxonomy" id="34765"/>
    <lineage>
        <taxon>Eukaryota</taxon>
        <taxon>Metazoa</taxon>
        <taxon>Chordata</taxon>
        <taxon>Tunicata</taxon>
        <taxon>Appendicularia</taxon>
        <taxon>Copelata</taxon>
        <taxon>Oikopleuridae</taxon>
        <taxon>Oikopleura</taxon>
    </lineage>
</organism>
<name>E4Y555_OIKDI</name>
<feature type="region of interest" description="Disordered" evidence="1">
    <location>
        <begin position="171"/>
        <end position="339"/>
    </location>
</feature>
<evidence type="ECO:0000313" key="2">
    <source>
        <dbReference type="EMBL" id="CBY30803.1"/>
    </source>
</evidence>
<accession>E4Y555</accession>
<feature type="compositionally biased region" description="Low complexity" evidence="1">
    <location>
        <begin position="282"/>
        <end position="298"/>
    </location>
</feature>
<feature type="compositionally biased region" description="Low complexity" evidence="1">
    <location>
        <begin position="219"/>
        <end position="234"/>
    </location>
</feature>
<feature type="region of interest" description="Disordered" evidence="1">
    <location>
        <begin position="1"/>
        <end position="100"/>
    </location>
</feature>
<dbReference type="AlphaFoldDB" id="E4Y555"/>
<proteinExistence type="predicted"/>
<feature type="compositionally biased region" description="Low complexity" evidence="1">
    <location>
        <begin position="81"/>
        <end position="92"/>
    </location>
</feature>
<feature type="compositionally biased region" description="Basic residues" evidence="1">
    <location>
        <begin position="1"/>
        <end position="10"/>
    </location>
</feature>
<dbReference type="EMBL" id="FN654284">
    <property type="protein sequence ID" value="CBY30803.1"/>
    <property type="molecule type" value="Genomic_DNA"/>
</dbReference>
<sequence>MEKLHGKSHFGNHSMPKIEKEPSSLKKQSVKSRSEIPSYKEQNFKLDDTVDLMEELLGNPTPRQPKKEPTRTSIYSTGRKSSVGNASSVSSSYRARPEKRTSVAKITVTKYGTMFSDDDGVDSDDDLISDILAQKKPGQKPMKAAIASDLDELLGLGNGDDELDDLENLLTHGAGKSSKQSKSKTDAYLTTKMNPRKVVRPAPSDKQKLQKKTGSNWQFDFSPDSPSLDLGSLSKENVGRIEKPAKLVPNKRLTPRDHYLQSARYLPSSGAGSRIPPPSTINQNQNSNNSSHSNSNHSGWRYGNTAPSILPLRSNQQRRNPLPQLMPGLGRTNWAAKYR</sequence>
<dbReference type="Proteomes" id="UP000011014">
    <property type="component" value="Unassembled WGS sequence"/>
</dbReference>
<reference evidence="2" key="1">
    <citation type="journal article" date="2010" name="Science">
        <title>Plasticity of animal genome architecture unmasked by rapid evolution of a pelagic tunicate.</title>
        <authorList>
            <person name="Denoeud F."/>
            <person name="Henriet S."/>
            <person name="Mungpakdee S."/>
            <person name="Aury J.M."/>
            <person name="Da Silva C."/>
            <person name="Brinkmann H."/>
            <person name="Mikhaleva J."/>
            <person name="Olsen L.C."/>
            <person name="Jubin C."/>
            <person name="Canestro C."/>
            <person name="Bouquet J.M."/>
            <person name="Danks G."/>
            <person name="Poulain J."/>
            <person name="Campsteijn C."/>
            <person name="Adamski M."/>
            <person name="Cross I."/>
            <person name="Yadetie F."/>
            <person name="Muffato M."/>
            <person name="Louis A."/>
            <person name="Butcher S."/>
            <person name="Tsagkogeorga G."/>
            <person name="Konrad A."/>
            <person name="Singh S."/>
            <person name="Jensen M.F."/>
            <person name="Cong E.H."/>
            <person name="Eikeseth-Otteraa H."/>
            <person name="Noel B."/>
            <person name="Anthouard V."/>
            <person name="Porcel B.M."/>
            <person name="Kachouri-Lafond R."/>
            <person name="Nishino A."/>
            <person name="Ugolini M."/>
            <person name="Chourrout P."/>
            <person name="Nishida H."/>
            <person name="Aasland R."/>
            <person name="Huzurbazar S."/>
            <person name="Westhof E."/>
            <person name="Delsuc F."/>
            <person name="Lehrach H."/>
            <person name="Reinhardt R."/>
            <person name="Weissenbach J."/>
            <person name="Roy S.W."/>
            <person name="Artiguenave F."/>
            <person name="Postlethwait J.H."/>
            <person name="Manak J.R."/>
            <person name="Thompson E.M."/>
            <person name="Jaillon O."/>
            <person name="Du Pasquier L."/>
            <person name="Boudinot P."/>
            <person name="Liberles D.A."/>
            <person name="Volff J.N."/>
            <person name="Philippe H."/>
            <person name="Lenhard B."/>
            <person name="Roest Crollius H."/>
            <person name="Wincker P."/>
            <person name="Chourrout D."/>
        </authorList>
    </citation>
    <scope>NUCLEOTIDE SEQUENCE [LARGE SCALE GENOMIC DNA]</scope>
</reference>
<gene>
    <name evidence="2" type="ORF">GSOID_T00018694001</name>
</gene>
<feature type="compositionally biased region" description="Polar residues" evidence="1">
    <location>
        <begin position="71"/>
        <end position="80"/>
    </location>
</feature>
<evidence type="ECO:0000256" key="1">
    <source>
        <dbReference type="SAM" id="MobiDB-lite"/>
    </source>
</evidence>